<evidence type="ECO:0000256" key="9">
    <source>
        <dbReference type="SAM" id="Phobius"/>
    </source>
</evidence>
<proteinExistence type="predicted"/>
<dbReference type="PANTHER" id="PTHR33281">
    <property type="entry name" value="UPF0187 PROTEIN YNEE"/>
    <property type="match status" value="1"/>
</dbReference>
<keyword evidence="5 9" id="KW-1133">Transmembrane helix</keyword>
<dbReference type="GO" id="GO:0005254">
    <property type="term" value="F:chloride channel activity"/>
    <property type="evidence" value="ECO:0007669"/>
    <property type="project" value="InterPro"/>
</dbReference>
<gene>
    <name evidence="10" type="ORF">BS47DRAFT_1373711</name>
</gene>
<dbReference type="PANTHER" id="PTHR33281:SF19">
    <property type="entry name" value="VOLTAGE-DEPENDENT ANION CHANNEL-FORMING PROTEIN YNEE"/>
    <property type="match status" value="1"/>
</dbReference>
<evidence type="ECO:0000256" key="8">
    <source>
        <dbReference type="SAM" id="MobiDB-lite"/>
    </source>
</evidence>
<keyword evidence="6" id="KW-0406">Ion transport</keyword>
<name>A0A9P6ALV0_9AGAM</name>
<feature type="region of interest" description="Disordered" evidence="8">
    <location>
        <begin position="152"/>
        <end position="193"/>
    </location>
</feature>
<evidence type="ECO:0000256" key="5">
    <source>
        <dbReference type="ARBA" id="ARBA00022989"/>
    </source>
</evidence>
<accession>A0A9P6ALV0</accession>
<protein>
    <submittedName>
        <fullName evidence="10">Uncharacterized protein</fullName>
    </submittedName>
</protein>
<keyword evidence="3" id="KW-1003">Cell membrane</keyword>
<evidence type="ECO:0000256" key="3">
    <source>
        <dbReference type="ARBA" id="ARBA00022475"/>
    </source>
</evidence>
<feature type="transmembrane region" description="Helical" evidence="9">
    <location>
        <begin position="298"/>
        <end position="317"/>
    </location>
</feature>
<evidence type="ECO:0000313" key="10">
    <source>
        <dbReference type="EMBL" id="KAF9508235.1"/>
    </source>
</evidence>
<dbReference type="OrthoDB" id="1368at2759"/>
<keyword evidence="4 9" id="KW-0812">Transmembrane</keyword>
<feature type="transmembrane region" description="Helical" evidence="9">
    <location>
        <begin position="24"/>
        <end position="41"/>
    </location>
</feature>
<evidence type="ECO:0000313" key="11">
    <source>
        <dbReference type="Proteomes" id="UP000886523"/>
    </source>
</evidence>
<keyword evidence="11" id="KW-1185">Reference proteome</keyword>
<comment type="caution">
    <text evidence="10">The sequence shown here is derived from an EMBL/GenBank/DDBJ whole genome shotgun (WGS) entry which is preliminary data.</text>
</comment>
<organism evidence="10 11">
    <name type="scientific">Hydnum rufescens UP504</name>
    <dbReference type="NCBI Taxonomy" id="1448309"/>
    <lineage>
        <taxon>Eukaryota</taxon>
        <taxon>Fungi</taxon>
        <taxon>Dikarya</taxon>
        <taxon>Basidiomycota</taxon>
        <taxon>Agaricomycotina</taxon>
        <taxon>Agaricomycetes</taxon>
        <taxon>Cantharellales</taxon>
        <taxon>Hydnaceae</taxon>
        <taxon>Hydnum</taxon>
    </lineage>
</organism>
<keyword evidence="2" id="KW-0813">Transport</keyword>
<dbReference type="AlphaFoldDB" id="A0A9P6ALV0"/>
<dbReference type="Pfam" id="PF25539">
    <property type="entry name" value="Bestrophin_2"/>
    <property type="match status" value="2"/>
</dbReference>
<dbReference type="Proteomes" id="UP000886523">
    <property type="component" value="Unassembled WGS sequence"/>
</dbReference>
<comment type="subcellular location">
    <subcellularLocation>
        <location evidence="1">Cell membrane</location>
        <topology evidence="1">Multi-pass membrane protein</topology>
    </subcellularLocation>
</comment>
<evidence type="ECO:0000256" key="6">
    <source>
        <dbReference type="ARBA" id="ARBA00023065"/>
    </source>
</evidence>
<feature type="compositionally biased region" description="Polar residues" evidence="8">
    <location>
        <begin position="164"/>
        <end position="178"/>
    </location>
</feature>
<feature type="transmembrane region" description="Helical" evidence="9">
    <location>
        <begin position="53"/>
        <end position="70"/>
    </location>
</feature>
<keyword evidence="7 9" id="KW-0472">Membrane</keyword>
<reference evidence="10" key="1">
    <citation type="journal article" date="2020" name="Nat. Commun.">
        <title>Large-scale genome sequencing of mycorrhizal fungi provides insights into the early evolution of symbiotic traits.</title>
        <authorList>
            <person name="Miyauchi S."/>
            <person name="Kiss E."/>
            <person name="Kuo A."/>
            <person name="Drula E."/>
            <person name="Kohler A."/>
            <person name="Sanchez-Garcia M."/>
            <person name="Morin E."/>
            <person name="Andreopoulos B."/>
            <person name="Barry K.W."/>
            <person name="Bonito G."/>
            <person name="Buee M."/>
            <person name="Carver A."/>
            <person name="Chen C."/>
            <person name="Cichocki N."/>
            <person name="Clum A."/>
            <person name="Culley D."/>
            <person name="Crous P.W."/>
            <person name="Fauchery L."/>
            <person name="Girlanda M."/>
            <person name="Hayes R.D."/>
            <person name="Keri Z."/>
            <person name="LaButti K."/>
            <person name="Lipzen A."/>
            <person name="Lombard V."/>
            <person name="Magnuson J."/>
            <person name="Maillard F."/>
            <person name="Murat C."/>
            <person name="Nolan M."/>
            <person name="Ohm R.A."/>
            <person name="Pangilinan J."/>
            <person name="Pereira M.F."/>
            <person name="Perotto S."/>
            <person name="Peter M."/>
            <person name="Pfister S."/>
            <person name="Riley R."/>
            <person name="Sitrit Y."/>
            <person name="Stielow J.B."/>
            <person name="Szollosi G."/>
            <person name="Zifcakova L."/>
            <person name="Stursova M."/>
            <person name="Spatafora J.W."/>
            <person name="Tedersoo L."/>
            <person name="Vaario L.M."/>
            <person name="Yamada A."/>
            <person name="Yan M."/>
            <person name="Wang P."/>
            <person name="Xu J."/>
            <person name="Bruns T."/>
            <person name="Baldrian P."/>
            <person name="Vilgalys R."/>
            <person name="Dunand C."/>
            <person name="Henrissat B."/>
            <person name="Grigoriev I.V."/>
            <person name="Hibbett D."/>
            <person name="Nagy L.G."/>
            <person name="Martin F.M."/>
        </authorList>
    </citation>
    <scope>NUCLEOTIDE SEQUENCE</scope>
    <source>
        <strain evidence="10">UP504</strain>
    </source>
</reference>
<dbReference type="EMBL" id="MU129063">
    <property type="protein sequence ID" value="KAF9508235.1"/>
    <property type="molecule type" value="Genomic_DNA"/>
</dbReference>
<sequence>MPLKNSPVHSHTVERMKGHATDNYAVIVFFTAWAAVICAIASKGKNIAIQPTLLTVLGTVLGFVISYRTSSSFERYNEGRRLWASVIFGSRTLSRFIWFHVPLNETEKRGRSLVEKKTVINLIEGFAYAIQIQYVDLYHLVKYLPPYALPRGMPPPPSPRHSGTDVSSPSDQSFTQGSPEKGDNKWGDVAPHLLPSRTPPKSSLYDVFPISLIGKLLAKRGVEVSGKAQARARARKGITSHNIPLEITLYISSYVSTLQSRKHLDAPTITNMLNALNIMGDALTGLERVLTTPIPFSYSVHLWSTTCLYCFLLPFQLWIPLKWITVPATLVAAFMFFGFLAAGEEIERYDKNDLNLDHFTQNIIRLELNRLTARTMPDIHTWAFSPANSHLFGSEFVNAAPEEWVRRGPDAITNVLMKETGPMSASP</sequence>
<feature type="transmembrane region" description="Helical" evidence="9">
    <location>
        <begin position="323"/>
        <end position="342"/>
    </location>
</feature>
<dbReference type="GO" id="GO:0005886">
    <property type="term" value="C:plasma membrane"/>
    <property type="evidence" value="ECO:0007669"/>
    <property type="project" value="UniProtKB-SubCell"/>
</dbReference>
<evidence type="ECO:0000256" key="1">
    <source>
        <dbReference type="ARBA" id="ARBA00004651"/>
    </source>
</evidence>
<dbReference type="InterPro" id="IPR044669">
    <property type="entry name" value="YneE/VCCN1/2-like"/>
</dbReference>
<evidence type="ECO:0000256" key="4">
    <source>
        <dbReference type="ARBA" id="ARBA00022692"/>
    </source>
</evidence>
<evidence type="ECO:0000256" key="2">
    <source>
        <dbReference type="ARBA" id="ARBA00022448"/>
    </source>
</evidence>
<evidence type="ECO:0000256" key="7">
    <source>
        <dbReference type="ARBA" id="ARBA00023136"/>
    </source>
</evidence>